<protein>
    <submittedName>
        <fullName evidence="1">Uncharacterized protein</fullName>
    </submittedName>
</protein>
<reference evidence="1 2" key="1">
    <citation type="submission" date="2020-08" db="EMBL/GenBank/DDBJ databases">
        <title>Genomic Encyclopedia of Type Strains, Phase IV (KMG-IV): sequencing the most valuable type-strain genomes for metagenomic binning, comparative biology and taxonomic classification.</title>
        <authorList>
            <person name="Goeker M."/>
        </authorList>
    </citation>
    <scope>NUCLEOTIDE SEQUENCE [LARGE SCALE GENOMIC DNA]</scope>
    <source>
        <strain evidence="1 2">DSM 21793</strain>
    </source>
</reference>
<evidence type="ECO:0000313" key="2">
    <source>
        <dbReference type="Proteomes" id="UP000530564"/>
    </source>
</evidence>
<name>A0A840A0B8_9CAUL</name>
<dbReference type="AlphaFoldDB" id="A0A840A0B8"/>
<dbReference type="RefSeq" id="WP_183771564.1">
    <property type="nucleotide sequence ID" value="NZ_JACIDK010000002.1"/>
</dbReference>
<sequence length="211" mass="23104">MFNFFKKKKLRTSAEKIEDILDILERGGVIRGTQLPDQIIPTQTSRQVSASEHVYFAVRSVAADGRQHVMQYAFVDDRGNVALSAFVRSSSPATLFGGSASEDLPAEPMEEAAFAVLAARICRGATLVAFHRVLQTGLLPPGAAEGAGGAECAWRRFQAVARRKGIRLSRREPLALNDCLLKLGMAPLESDDAAVRALAIRRLWRKLDNIE</sequence>
<accession>A0A840A0B8</accession>
<dbReference type="EMBL" id="JACIDK010000002">
    <property type="protein sequence ID" value="MBB3891021.1"/>
    <property type="molecule type" value="Genomic_DNA"/>
</dbReference>
<organism evidence="1 2">
    <name type="scientific">Phenylobacterium haematophilum</name>
    <dbReference type="NCBI Taxonomy" id="98513"/>
    <lineage>
        <taxon>Bacteria</taxon>
        <taxon>Pseudomonadati</taxon>
        <taxon>Pseudomonadota</taxon>
        <taxon>Alphaproteobacteria</taxon>
        <taxon>Caulobacterales</taxon>
        <taxon>Caulobacteraceae</taxon>
        <taxon>Phenylobacterium</taxon>
    </lineage>
</organism>
<comment type="caution">
    <text evidence="1">The sequence shown here is derived from an EMBL/GenBank/DDBJ whole genome shotgun (WGS) entry which is preliminary data.</text>
</comment>
<evidence type="ECO:0000313" key="1">
    <source>
        <dbReference type="EMBL" id="MBB3891021.1"/>
    </source>
</evidence>
<keyword evidence="2" id="KW-1185">Reference proteome</keyword>
<proteinExistence type="predicted"/>
<gene>
    <name evidence="1" type="ORF">GGQ61_001738</name>
</gene>
<dbReference type="Proteomes" id="UP000530564">
    <property type="component" value="Unassembled WGS sequence"/>
</dbReference>